<name>A0A1G6C7I2_EUBOX</name>
<dbReference type="SUPFAM" id="SSF46689">
    <property type="entry name" value="Homeodomain-like"/>
    <property type="match status" value="1"/>
</dbReference>
<evidence type="ECO:0000259" key="3">
    <source>
        <dbReference type="PROSITE" id="PS50977"/>
    </source>
</evidence>
<dbReference type="PROSITE" id="PS01081">
    <property type="entry name" value="HTH_TETR_1"/>
    <property type="match status" value="1"/>
</dbReference>
<reference evidence="4 5" key="1">
    <citation type="submission" date="2016-10" db="EMBL/GenBank/DDBJ databases">
        <authorList>
            <person name="de Groot N.N."/>
        </authorList>
    </citation>
    <scope>NUCLEOTIDE SEQUENCE [LARGE SCALE GENOMIC DNA]</scope>
    <source>
        <strain evidence="4 5">DSM 3217</strain>
    </source>
</reference>
<sequence length="209" mass="24314">MGSSNRKSRAQQAEETKKRIIKQGKKLIIKNGYEKISVDEISKAADVTVGTFYYYFKSKFDLIMEFLPKVEDYFSGSYYKKHEEDTSYRKIIDYFSYFNTEIEKKTPVEVISKIYTNPEALANLGTDRIMPGVELIIEGQIRKEITKEYQAMYIAQILFSASRGVCQLWSSMPESFSLSEATRDIMTRLVYGFSLEKSKDYNKFSNKLQ</sequence>
<dbReference type="InterPro" id="IPR036271">
    <property type="entry name" value="Tet_transcr_reg_TetR-rel_C_sf"/>
</dbReference>
<accession>A0A1G6C7I2</accession>
<dbReference type="Proteomes" id="UP000199228">
    <property type="component" value="Unassembled WGS sequence"/>
</dbReference>
<dbReference type="STRING" id="1732.SAMN02910417_02145"/>
<dbReference type="InterPro" id="IPR023772">
    <property type="entry name" value="DNA-bd_HTH_TetR-type_CS"/>
</dbReference>
<dbReference type="RefSeq" id="WP_090174357.1">
    <property type="nucleotide sequence ID" value="NZ_FMXR01000016.1"/>
</dbReference>
<keyword evidence="5" id="KW-1185">Reference proteome</keyword>
<dbReference type="Pfam" id="PF00440">
    <property type="entry name" value="TetR_N"/>
    <property type="match status" value="1"/>
</dbReference>
<dbReference type="InterPro" id="IPR001647">
    <property type="entry name" value="HTH_TetR"/>
</dbReference>
<protein>
    <submittedName>
        <fullName evidence="4">Transcriptional regulator, TetR family</fullName>
    </submittedName>
</protein>
<dbReference type="InterPro" id="IPR050624">
    <property type="entry name" value="HTH-type_Tx_Regulator"/>
</dbReference>
<dbReference type="AlphaFoldDB" id="A0A1G6C7I2"/>
<evidence type="ECO:0000313" key="4">
    <source>
        <dbReference type="EMBL" id="SDB28772.1"/>
    </source>
</evidence>
<dbReference type="PROSITE" id="PS50977">
    <property type="entry name" value="HTH_TETR_2"/>
    <property type="match status" value="1"/>
</dbReference>
<evidence type="ECO:0000313" key="5">
    <source>
        <dbReference type="Proteomes" id="UP000199228"/>
    </source>
</evidence>
<dbReference type="GO" id="GO:0003677">
    <property type="term" value="F:DNA binding"/>
    <property type="evidence" value="ECO:0007669"/>
    <property type="project" value="UniProtKB-UniRule"/>
</dbReference>
<dbReference type="OrthoDB" id="9812484at2"/>
<dbReference type="PANTHER" id="PTHR43479:SF11">
    <property type="entry name" value="ACREF_ENVCD OPERON REPRESSOR-RELATED"/>
    <property type="match status" value="1"/>
</dbReference>
<dbReference type="InterPro" id="IPR009057">
    <property type="entry name" value="Homeodomain-like_sf"/>
</dbReference>
<evidence type="ECO:0000256" key="1">
    <source>
        <dbReference type="ARBA" id="ARBA00023125"/>
    </source>
</evidence>
<dbReference type="SUPFAM" id="SSF48498">
    <property type="entry name" value="Tetracyclin repressor-like, C-terminal domain"/>
    <property type="match status" value="1"/>
</dbReference>
<gene>
    <name evidence="4" type="ORF">SAMN02910417_02145</name>
</gene>
<organism evidence="4 5">
    <name type="scientific">Eubacterium oxidoreducens</name>
    <dbReference type="NCBI Taxonomy" id="1732"/>
    <lineage>
        <taxon>Bacteria</taxon>
        <taxon>Bacillati</taxon>
        <taxon>Bacillota</taxon>
        <taxon>Clostridia</taxon>
        <taxon>Eubacteriales</taxon>
        <taxon>Eubacteriaceae</taxon>
        <taxon>Eubacterium</taxon>
    </lineage>
</organism>
<dbReference type="EMBL" id="FMXR01000016">
    <property type="protein sequence ID" value="SDB28772.1"/>
    <property type="molecule type" value="Genomic_DNA"/>
</dbReference>
<dbReference type="PRINTS" id="PR00455">
    <property type="entry name" value="HTHTETR"/>
</dbReference>
<feature type="domain" description="HTH tetR-type" evidence="3">
    <location>
        <begin position="14"/>
        <end position="74"/>
    </location>
</feature>
<feature type="DNA-binding region" description="H-T-H motif" evidence="2">
    <location>
        <begin position="37"/>
        <end position="56"/>
    </location>
</feature>
<proteinExistence type="predicted"/>
<evidence type="ECO:0000256" key="2">
    <source>
        <dbReference type="PROSITE-ProRule" id="PRU00335"/>
    </source>
</evidence>
<dbReference type="Gene3D" id="1.10.357.10">
    <property type="entry name" value="Tetracycline Repressor, domain 2"/>
    <property type="match status" value="1"/>
</dbReference>
<dbReference type="PANTHER" id="PTHR43479">
    <property type="entry name" value="ACREF/ENVCD OPERON REPRESSOR-RELATED"/>
    <property type="match status" value="1"/>
</dbReference>
<keyword evidence="1 2" id="KW-0238">DNA-binding</keyword>